<dbReference type="AlphaFoldDB" id="A0A5J5HQA9"/>
<sequence>MSKNPEKDELLGRILKGTSAEVEKDSLLSLLVLYLINAGLSRPISLGELSHFVCAYYWNNTEQSQQ</sequence>
<accession>A0A5J5HQA9</accession>
<dbReference type="Proteomes" id="UP000326671">
    <property type="component" value="Unassembled WGS sequence"/>
</dbReference>
<keyword evidence="2" id="KW-1185">Reference proteome</keyword>
<dbReference type="EMBL" id="VYKL01000020">
    <property type="protein sequence ID" value="KAA9023182.1"/>
    <property type="molecule type" value="Genomic_DNA"/>
</dbReference>
<proteinExistence type="predicted"/>
<evidence type="ECO:0000313" key="1">
    <source>
        <dbReference type="EMBL" id="KAA9023182.1"/>
    </source>
</evidence>
<organism evidence="1 2">
    <name type="scientific">Niallia endozanthoxylica</name>
    <dbReference type="NCBI Taxonomy" id="2036016"/>
    <lineage>
        <taxon>Bacteria</taxon>
        <taxon>Bacillati</taxon>
        <taxon>Bacillota</taxon>
        <taxon>Bacilli</taxon>
        <taxon>Bacillales</taxon>
        <taxon>Bacillaceae</taxon>
        <taxon>Niallia</taxon>
    </lineage>
</organism>
<evidence type="ECO:0000313" key="2">
    <source>
        <dbReference type="Proteomes" id="UP000326671"/>
    </source>
</evidence>
<gene>
    <name evidence="1" type="ORF">F4V44_13870</name>
</gene>
<name>A0A5J5HQA9_9BACI</name>
<comment type="caution">
    <text evidence="1">The sequence shown here is derived from an EMBL/GenBank/DDBJ whole genome shotgun (WGS) entry which is preliminary data.</text>
</comment>
<reference evidence="1 2" key="1">
    <citation type="submission" date="2019-09" db="EMBL/GenBank/DDBJ databases">
        <title>Whole genome sequences of isolates from the Mars Exploration Rovers.</title>
        <authorList>
            <person name="Seuylemezian A."/>
            <person name="Vaishampayan P."/>
        </authorList>
    </citation>
    <scope>NUCLEOTIDE SEQUENCE [LARGE SCALE GENOMIC DNA]</scope>
    <source>
        <strain evidence="1 2">MER_TA_151</strain>
    </source>
</reference>
<protein>
    <submittedName>
        <fullName evidence="1">Uncharacterized protein</fullName>
    </submittedName>
</protein>